<evidence type="ECO:0000313" key="8">
    <source>
        <dbReference type="EMBL" id="KAK1276509.1"/>
    </source>
</evidence>
<dbReference type="GO" id="GO:0005634">
    <property type="term" value="C:nucleus"/>
    <property type="evidence" value="ECO:0007669"/>
    <property type="project" value="UniProtKB-SubCell"/>
</dbReference>
<feature type="compositionally biased region" description="Polar residues" evidence="6">
    <location>
        <begin position="120"/>
        <end position="129"/>
    </location>
</feature>
<dbReference type="PROSITE" id="PS50888">
    <property type="entry name" value="BHLH"/>
    <property type="match status" value="1"/>
</dbReference>
<dbReference type="InterPro" id="IPR045843">
    <property type="entry name" value="IND-like"/>
</dbReference>
<reference evidence="8" key="1">
    <citation type="journal article" date="2023" name="Nat. Commun.">
        <title>Diploid and tetraploid genomes of Acorus and the evolution of monocots.</title>
        <authorList>
            <person name="Ma L."/>
            <person name="Liu K.W."/>
            <person name="Li Z."/>
            <person name="Hsiao Y.Y."/>
            <person name="Qi Y."/>
            <person name="Fu T."/>
            <person name="Tang G.D."/>
            <person name="Zhang D."/>
            <person name="Sun W.H."/>
            <person name="Liu D.K."/>
            <person name="Li Y."/>
            <person name="Chen G.Z."/>
            <person name="Liu X.D."/>
            <person name="Liao X.Y."/>
            <person name="Jiang Y.T."/>
            <person name="Yu X."/>
            <person name="Hao Y."/>
            <person name="Huang J."/>
            <person name="Zhao X.W."/>
            <person name="Ke S."/>
            <person name="Chen Y.Y."/>
            <person name="Wu W.L."/>
            <person name="Hsu J.L."/>
            <person name="Lin Y.F."/>
            <person name="Huang M.D."/>
            <person name="Li C.Y."/>
            <person name="Huang L."/>
            <person name="Wang Z.W."/>
            <person name="Zhao X."/>
            <person name="Zhong W.Y."/>
            <person name="Peng D.H."/>
            <person name="Ahmad S."/>
            <person name="Lan S."/>
            <person name="Zhang J.S."/>
            <person name="Tsai W.C."/>
            <person name="Van de Peer Y."/>
            <person name="Liu Z.J."/>
        </authorList>
    </citation>
    <scope>NUCLEOTIDE SEQUENCE</scope>
    <source>
        <strain evidence="8">SCP</strain>
    </source>
</reference>
<accession>A0AAV9BIJ0</accession>
<evidence type="ECO:0000259" key="7">
    <source>
        <dbReference type="PROSITE" id="PS50888"/>
    </source>
</evidence>
<dbReference type="CDD" id="cd11393">
    <property type="entry name" value="bHLH_AtbHLH_like"/>
    <property type="match status" value="1"/>
</dbReference>
<proteinExistence type="inferred from homology"/>
<evidence type="ECO:0000256" key="1">
    <source>
        <dbReference type="ARBA" id="ARBA00004123"/>
    </source>
</evidence>
<dbReference type="Proteomes" id="UP001179952">
    <property type="component" value="Unassembled WGS sequence"/>
</dbReference>
<dbReference type="PANTHER" id="PTHR16223">
    <property type="entry name" value="TRANSCRIPTION FACTOR BHLH83-RELATED"/>
    <property type="match status" value="1"/>
</dbReference>
<protein>
    <submittedName>
        <fullName evidence="8">Transcription factor</fullName>
    </submittedName>
</protein>
<evidence type="ECO:0000256" key="4">
    <source>
        <dbReference type="ARBA" id="ARBA00023163"/>
    </source>
</evidence>
<evidence type="ECO:0000256" key="6">
    <source>
        <dbReference type="SAM" id="MobiDB-lite"/>
    </source>
</evidence>
<dbReference type="GO" id="GO:0000981">
    <property type="term" value="F:DNA-binding transcription factor activity, RNA polymerase II-specific"/>
    <property type="evidence" value="ECO:0007669"/>
    <property type="project" value="TreeGrafter"/>
</dbReference>
<dbReference type="EMBL" id="JAUJYN010000003">
    <property type="protein sequence ID" value="KAK1276509.1"/>
    <property type="molecule type" value="Genomic_DNA"/>
</dbReference>
<keyword evidence="9" id="KW-1185">Reference proteome</keyword>
<dbReference type="SUPFAM" id="SSF47459">
    <property type="entry name" value="HLH, helix-loop-helix DNA-binding domain"/>
    <property type="match status" value="1"/>
</dbReference>
<dbReference type="GO" id="GO:0000978">
    <property type="term" value="F:RNA polymerase II cis-regulatory region sequence-specific DNA binding"/>
    <property type="evidence" value="ECO:0007669"/>
    <property type="project" value="TreeGrafter"/>
</dbReference>
<name>A0AAV9BIJ0_ACOGR</name>
<keyword evidence="3" id="KW-0805">Transcription regulation</keyword>
<comment type="similarity">
    <text evidence="2">Belongs to the bHLH protein family.</text>
</comment>
<sequence>MATKKGFDCDDFLKLLEFSEMELFSSGSFSMEGSPSSKMLCFSSSMGFEDEMGFMESREVLQRPNISGSCDCSSASSNSNSSSFANNKSISMERSSEEKRRKGCQNNNNNKKKKLKTETSKSQTSNASCCKSKAKNEKMGTRITALQQLVSPFGKSDIASVLYEAMGYIRFLHDQIQVLGSPYFQKLPSTVHLQEGGGEEGRDLRSRGLCLVPVSCTLHVVESNGADFWSSAICSNSTTTTTTTGPPPPT</sequence>
<gene>
    <name evidence="8" type="ORF">QJS04_geneDACA001684</name>
</gene>
<evidence type="ECO:0000256" key="5">
    <source>
        <dbReference type="ARBA" id="ARBA00023242"/>
    </source>
</evidence>
<dbReference type="InterPro" id="IPR036638">
    <property type="entry name" value="HLH_DNA-bd_sf"/>
</dbReference>
<feature type="region of interest" description="Disordered" evidence="6">
    <location>
        <begin position="72"/>
        <end position="133"/>
    </location>
</feature>
<dbReference type="InterPro" id="IPR045239">
    <property type="entry name" value="bHLH95_bHLH"/>
</dbReference>
<dbReference type="GO" id="GO:0046983">
    <property type="term" value="F:protein dimerization activity"/>
    <property type="evidence" value="ECO:0007669"/>
    <property type="project" value="InterPro"/>
</dbReference>
<dbReference type="PANTHER" id="PTHR16223:SF249">
    <property type="entry name" value="TRANSCRIPTION FACTOR BHLH154"/>
    <property type="match status" value="1"/>
</dbReference>
<evidence type="ECO:0000256" key="2">
    <source>
        <dbReference type="ARBA" id="ARBA00005510"/>
    </source>
</evidence>
<feature type="compositionally biased region" description="Low complexity" evidence="6">
    <location>
        <begin position="72"/>
        <end position="90"/>
    </location>
</feature>
<feature type="domain" description="BHLH" evidence="7">
    <location>
        <begin position="123"/>
        <end position="172"/>
    </location>
</feature>
<keyword evidence="4" id="KW-0804">Transcription</keyword>
<dbReference type="InterPro" id="IPR011598">
    <property type="entry name" value="bHLH_dom"/>
</dbReference>
<evidence type="ECO:0000313" key="9">
    <source>
        <dbReference type="Proteomes" id="UP001179952"/>
    </source>
</evidence>
<comment type="caution">
    <text evidence="8">The sequence shown here is derived from an EMBL/GenBank/DDBJ whole genome shotgun (WGS) entry which is preliminary data.</text>
</comment>
<organism evidence="8 9">
    <name type="scientific">Acorus gramineus</name>
    <name type="common">Dwarf sweet flag</name>
    <dbReference type="NCBI Taxonomy" id="55184"/>
    <lineage>
        <taxon>Eukaryota</taxon>
        <taxon>Viridiplantae</taxon>
        <taxon>Streptophyta</taxon>
        <taxon>Embryophyta</taxon>
        <taxon>Tracheophyta</taxon>
        <taxon>Spermatophyta</taxon>
        <taxon>Magnoliopsida</taxon>
        <taxon>Liliopsida</taxon>
        <taxon>Acoraceae</taxon>
        <taxon>Acorus</taxon>
    </lineage>
</organism>
<dbReference type="AlphaFoldDB" id="A0AAV9BIJ0"/>
<comment type="subcellular location">
    <subcellularLocation>
        <location evidence="1">Nucleus</location>
    </subcellularLocation>
</comment>
<keyword evidence="5" id="KW-0539">Nucleus</keyword>
<evidence type="ECO:0000256" key="3">
    <source>
        <dbReference type="ARBA" id="ARBA00023015"/>
    </source>
</evidence>
<reference evidence="8" key="2">
    <citation type="submission" date="2023-06" db="EMBL/GenBank/DDBJ databases">
        <authorList>
            <person name="Ma L."/>
            <person name="Liu K.-W."/>
            <person name="Li Z."/>
            <person name="Hsiao Y.-Y."/>
            <person name="Qi Y."/>
            <person name="Fu T."/>
            <person name="Tang G."/>
            <person name="Zhang D."/>
            <person name="Sun W.-H."/>
            <person name="Liu D.-K."/>
            <person name="Li Y."/>
            <person name="Chen G.-Z."/>
            <person name="Liu X.-D."/>
            <person name="Liao X.-Y."/>
            <person name="Jiang Y.-T."/>
            <person name="Yu X."/>
            <person name="Hao Y."/>
            <person name="Huang J."/>
            <person name="Zhao X.-W."/>
            <person name="Ke S."/>
            <person name="Chen Y.-Y."/>
            <person name="Wu W.-L."/>
            <person name="Hsu J.-L."/>
            <person name="Lin Y.-F."/>
            <person name="Huang M.-D."/>
            <person name="Li C.-Y."/>
            <person name="Huang L."/>
            <person name="Wang Z.-W."/>
            <person name="Zhao X."/>
            <person name="Zhong W.-Y."/>
            <person name="Peng D.-H."/>
            <person name="Ahmad S."/>
            <person name="Lan S."/>
            <person name="Zhang J.-S."/>
            <person name="Tsai W.-C."/>
            <person name="Van De Peer Y."/>
            <person name="Liu Z.-J."/>
        </authorList>
    </citation>
    <scope>NUCLEOTIDE SEQUENCE</scope>
    <source>
        <strain evidence="8">SCP</strain>
        <tissue evidence="8">Leaves</tissue>
    </source>
</reference>